<dbReference type="EMBL" id="DAARWJ010000038">
    <property type="protein sequence ID" value="HAE4217245.1"/>
    <property type="molecule type" value="Genomic_DNA"/>
</dbReference>
<evidence type="ECO:0000313" key="44">
    <source>
        <dbReference type="EMBL" id="HAF1341943.1"/>
    </source>
</evidence>
<dbReference type="GeneID" id="72516391"/>
<evidence type="ECO:0000313" key="38">
    <source>
        <dbReference type="EMBL" id="HAE9635361.1"/>
    </source>
</evidence>
<dbReference type="EMBL" id="DAAHNU010000040">
    <property type="protein sequence ID" value="HAB6756804.1"/>
    <property type="molecule type" value="Genomic_DNA"/>
</dbReference>
<evidence type="ECO:0000313" key="7">
    <source>
        <dbReference type="EMBL" id="HAE2871140.1"/>
    </source>
</evidence>
<dbReference type="EMBL" id="DAASGS010000040">
    <property type="protein sequence ID" value="HAE5466992.1"/>
    <property type="molecule type" value="Genomic_DNA"/>
</dbReference>
<dbReference type="EMBL" id="DAASFZ010000025">
    <property type="protein sequence ID" value="HAE5362606.1"/>
    <property type="molecule type" value="Genomic_DNA"/>
</dbReference>
<evidence type="ECO:0000313" key="42">
    <source>
        <dbReference type="EMBL" id="HAE9719898.1"/>
    </source>
</evidence>
<dbReference type="EMBL" id="DAAROF010000023">
    <property type="protein sequence ID" value="HAE3185697.1"/>
    <property type="molecule type" value="Genomic_DNA"/>
</dbReference>
<evidence type="ECO:0000313" key="5">
    <source>
        <dbReference type="EMBL" id="HAE2205589.1"/>
    </source>
</evidence>
<dbReference type="EMBL" id="DAAUEG010000040">
    <property type="protein sequence ID" value="HAF1331161.1"/>
    <property type="molecule type" value="Genomic_DNA"/>
</dbReference>
<dbReference type="AlphaFoldDB" id="A0A3R8SG81"/>
<dbReference type="EMBL" id="DAAWFM010000035">
    <property type="protein sequence ID" value="HAF7672320.1"/>
    <property type="molecule type" value="Genomic_DNA"/>
</dbReference>
<dbReference type="EMBL" id="DAAHNP010000044">
    <property type="protein sequence ID" value="HAB6738823.1"/>
    <property type="molecule type" value="Genomic_DNA"/>
</dbReference>
<dbReference type="EMBL" id="DAAUEM010000011">
    <property type="protein sequence ID" value="HAF1356999.1"/>
    <property type="molecule type" value="Genomic_DNA"/>
</dbReference>
<dbReference type="EMBL" id="DAASVT010000001">
    <property type="protein sequence ID" value="HAE7226565.1"/>
    <property type="molecule type" value="Genomic_DNA"/>
</dbReference>
<dbReference type="EMBL" id="DAAFTP010000003">
    <property type="protein sequence ID" value="HAB1451688.1"/>
    <property type="molecule type" value="Genomic_DNA"/>
</dbReference>
<evidence type="ECO:0000313" key="31">
    <source>
        <dbReference type="EMBL" id="HAE5477517.1"/>
    </source>
</evidence>
<dbReference type="EMBL" id="DAAWFI010000080">
    <property type="protein sequence ID" value="HAF7656184.1"/>
    <property type="molecule type" value="Genomic_DNA"/>
</dbReference>
<proteinExistence type="predicted"/>
<evidence type="ECO:0000313" key="47">
    <source>
        <dbReference type="EMBL" id="HAF7656184.1"/>
    </source>
</evidence>
<dbReference type="EMBL" id="DAASFH010000006">
    <property type="protein sequence ID" value="HAE5279366.1"/>
    <property type="molecule type" value="Genomic_DNA"/>
</dbReference>
<evidence type="ECO:0000313" key="1">
    <source>
        <dbReference type="EMBL" id="HAB1451688.1"/>
    </source>
</evidence>
<reference evidence="9" key="1">
    <citation type="journal article" date="2018" name="Genome Biol.">
        <title>SKESA: strategic k-mer extension for scrupulous assemblies.</title>
        <authorList>
            <person name="Souvorov A."/>
            <person name="Agarwala R."/>
            <person name="Lipman D.J."/>
        </authorList>
    </citation>
    <scope>NUCLEOTIDE SEQUENCE</scope>
    <source>
        <strain evidence="9">Salmonella enterica</strain>
    </source>
</reference>
<dbReference type="EMBL" id="DAARNP010000058">
    <property type="protein sequence ID" value="HAE3136126.1"/>
    <property type="molecule type" value="Genomic_DNA"/>
</dbReference>
<evidence type="ECO:0000313" key="18">
    <source>
        <dbReference type="EMBL" id="HAE4472280.1"/>
    </source>
</evidence>
<dbReference type="EMBL" id="DAAWFS010000027">
    <property type="protein sequence ID" value="HAF7699734.1"/>
    <property type="molecule type" value="Genomic_DNA"/>
</dbReference>
<dbReference type="GO" id="GO:0003677">
    <property type="term" value="F:DNA binding"/>
    <property type="evidence" value="ECO:0007669"/>
    <property type="project" value="InterPro"/>
</dbReference>
<evidence type="ECO:0000313" key="29">
    <source>
        <dbReference type="EMBL" id="HAE5404949.1"/>
    </source>
</evidence>
<evidence type="ECO:0000313" key="49">
    <source>
        <dbReference type="EMBL" id="HAF7679042.1"/>
    </source>
</evidence>
<evidence type="ECO:0000313" key="26">
    <source>
        <dbReference type="EMBL" id="HAE5368636.1"/>
    </source>
</evidence>
<evidence type="ECO:0000313" key="22">
    <source>
        <dbReference type="EMBL" id="HAE5259123.1"/>
    </source>
</evidence>
<evidence type="ECO:0000313" key="37">
    <source>
        <dbReference type="EMBL" id="HAE9620655.1"/>
    </source>
</evidence>
<dbReference type="EMBL" id="DAARSF010000002">
    <property type="protein sequence ID" value="HAE3723211.1"/>
    <property type="molecule type" value="Genomic_DNA"/>
</dbReference>
<evidence type="ECO:0000313" key="32">
    <source>
        <dbReference type="EMBL" id="HAE5492009.1"/>
    </source>
</evidence>
<reference evidence="53" key="4">
    <citation type="submission" date="2019-07" db="EMBL/GenBank/DDBJ databases">
        <title>Antibiotic resistance of municipal wastewater Salmonella isolates.</title>
        <authorList>
            <person name="Diemert S."/>
        </authorList>
    </citation>
    <scope>NUCLEOTIDE SEQUENCE</scope>
    <source>
        <strain evidence="54">HIY0011</strain>
        <strain evidence="53">HIY0033</strain>
    </source>
</reference>
<evidence type="ECO:0000313" key="53">
    <source>
        <dbReference type="EMBL" id="TWW92124.1"/>
    </source>
</evidence>
<evidence type="ECO:0000313" key="50">
    <source>
        <dbReference type="EMBL" id="HAF7699734.1"/>
    </source>
</evidence>
<name>A0A3R8SG81_SALEB</name>
<dbReference type="InterPro" id="IPR010270">
    <property type="entry name" value="Phage_P2_GpM"/>
</dbReference>
<evidence type="ECO:0000313" key="20">
    <source>
        <dbReference type="EMBL" id="HAE4873991.1"/>
    </source>
</evidence>
<evidence type="ECO:0000313" key="19">
    <source>
        <dbReference type="EMBL" id="HAE4869452.1"/>
    </source>
</evidence>
<evidence type="ECO:0000313" key="34">
    <source>
        <dbReference type="EMBL" id="HAE7226565.1"/>
    </source>
</evidence>
<dbReference type="EMBL" id="DAASFG010000028">
    <property type="protein sequence ID" value="HAE5275948.1"/>
    <property type="molecule type" value="Genomic_DNA"/>
</dbReference>
<evidence type="ECO:0000313" key="40">
    <source>
        <dbReference type="EMBL" id="HAE9710789.1"/>
    </source>
</evidence>
<evidence type="ECO:0000313" key="9">
    <source>
        <dbReference type="EMBL" id="HAE3136126.1"/>
    </source>
</evidence>
<dbReference type="GO" id="GO:0004519">
    <property type="term" value="F:endonuclease activity"/>
    <property type="evidence" value="ECO:0007669"/>
    <property type="project" value="InterPro"/>
</dbReference>
<dbReference type="EMBL" id="DAARYI010000042">
    <property type="protein sequence ID" value="HAE4450604.1"/>
    <property type="molecule type" value="Genomic_DNA"/>
</dbReference>
<organism evidence="9">
    <name type="scientific">Salmonella enterica subsp. enterica serovar Java</name>
    <dbReference type="NCBI Taxonomy" id="224729"/>
    <lineage>
        <taxon>Bacteria</taxon>
        <taxon>Pseudomonadati</taxon>
        <taxon>Pseudomonadota</taxon>
        <taxon>Gammaproteobacteria</taxon>
        <taxon>Enterobacterales</taxon>
        <taxon>Enterobacteriaceae</taxon>
        <taxon>Salmonella</taxon>
    </lineage>
</organism>
<evidence type="ECO:0000313" key="36">
    <source>
        <dbReference type="EMBL" id="HAE9597081.1"/>
    </source>
</evidence>
<dbReference type="EMBL" id="DAARYJ010000092">
    <property type="protein sequence ID" value="HAE4456757.1"/>
    <property type="molecule type" value="Genomic_DNA"/>
</dbReference>
<dbReference type="EMBL" id="DAARYN010000012">
    <property type="protein sequence ID" value="HAE4472280.1"/>
    <property type="molecule type" value="Genomic_DNA"/>
</dbReference>
<dbReference type="EMBL" id="DAASGI010000016">
    <property type="protein sequence ID" value="HAE5404949.1"/>
    <property type="molecule type" value="Genomic_DNA"/>
</dbReference>
<dbReference type="EMBL" id="DAAWFN010000078">
    <property type="protein sequence ID" value="HAF7679042.1"/>
    <property type="molecule type" value="Genomic_DNA"/>
</dbReference>
<dbReference type="EMBL" id="DAARMV010000028">
    <property type="protein sequence ID" value="HAE3082855.1"/>
    <property type="molecule type" value="Genomic_DNA"/>
</dbReference>
<gene>
    <name evidence="54" type="ORF">EIL51_020360</name>
    <name evidence="52" type="ORF">EIL58_0000295</name>
    <name evidence="53" type="ORF">EIL68_0000295</name>
    <name evidence="5" type="ORF">G3229_003686</name>
    <name evidence="6" type="ORF">G3356_000779</name>
    <name evidence="7" type="ORF">G3379_001472</name>
    <name evidence="9" type="ORF">G3431_003584</name>
    <name evidence="8" type="ORF">G3542_001919</name>
    <name evidence="11" type="ORF">G3938_002015</name>
    <name evidence="10" type="ORF">G3943_002244</name>
    <name evidence="13" type="ORF">G4A93_003278</name>
    <name evidence="14" type="ORF">G4B07_003192</name>
    <name evidence="15" type="ORF">G4B54_002534</name>
    <name evidence="12" type="ORF">G4B91_000318</name>
    <name evidence="18" type="ORF">G4C86_001014</name>
    <name evidence="17" type="ORF">G4C90_004362</name>
    <name evidence="16" type="ORF">G4C91_002938</name>
    <name evidence="21" type="ORF">G4G13_004179</name>
    <name evidence="19" type="ORF">G4G14_004617</name>
    <name evidence="20" type="ORF">G4G15_004351</name>
    <name evidence="22" type="ORF">G4H52_004094</name>
    <name evidence="25" type="ORF">G4H53_001442</name>
    <name evidence="26" type="ORF">G4H54_003004</name>
    <name evidence="30" type="ORF">G4H57_002766</name>
    <name evidence="24" type="ORF">G4H62_000761</name>
    <name evidence="23" type="ORF">G4H66_001920</name>
    <name evidence="31" type="ORF">G4H67_004022</name>
    <name evidence="32" type="ORF">G4H69_004668</name>
    <name evidence="28" type="ORF">G4J95_001901</name>
    <name evidence="27" type="ORF">G4J96_004435</name>
    <name evidence="29" type="ORF">G4J98_001873</name>
    <name evidence="33" type="ORF">G4O44_000727</name>
    <name evidence="34" type="ORF">G4O61_000058</name>
    <name evidence="35" type="ORF">G4P72_002827</name>
    <name evidence="38" type="ORF">G4W04_003523</name>
    <name evidence="41" type="ORF">G4W13_002756</name>
    <name evidence="39" type="ORF">G4W17_002310</name>
    <name evidence="36" type="ORF">G4X19_001797</name>
    <name evidence="37" type="ORF">G4X21_002193</name>
    <name evidence="40" type="ORF">G4X24_004309</name>
    <name evidence="42" type="ORF">G4X29_004291</name>
    <name evidence="48" type="ORF">G9293_002467</name>
    <name evidence="49" type="ORF">G9295_004555</name>
    <name evidence="47" type="ORF">G9296_004404</name>
    <name evidence="50" type="ORF">G9315_001645</name>
    <name evidence="51" type="ORF">G9383_001797</name>
    <name evidence="45" type="ORF">G9C05_000995</name>
    <name evidence="43" type="ORF">G9C50_002739</name>
    <name evidence="44" type="ORF">G9W04_004293</name>
    <name evidence="46" type="ORF">G9W84_000281</name>
    <name evidence="1" type="ORF">GI588_02760</name>
    <name evidence="2" type="ORF">GJE24_12015</name>
    <name evidence="4" type="ORF">GYI99_002924</name>
    <name evidence="3" type="ORF">GYJ06_004191</name>
</gene>
<dbReference type="EMBL" id="DAASBX010000099">
    <property type="protein sequence ID" value="HAE4873991.1"/>
    <property type="molecule type" value="Genomic_DNA"/>
</dbReference>
<dbReference type="EMBL" id="DAARKA010000004">
    <property type="protein sequence ID" value="HAE2747322.1"/>
    <property type="molecule type" value="Genomic_DNA"/>
</dbReference>
<protein>
    <recommendedName>
        <fullName evidence="55">Terminase endonuclease subunit</fullName>
    </recommendedName>
</protein>
<dbReference type="RefSeq" id="WP_006777754.1">
    <property type="nucleotide sequence ID" value="NZ_MXXO01000015.1"/>
</dbReference>
<dbReference type="EMBL" id="DAAWAZ010000002">
    <property type="protein sequence ID" value="HAF7133291.1"/>
    <property type="molecule type" value="Genomic_DNA"/>
</dbReference>
<dbReference type="EMBL" id="DAARQD010000010">
    <property type="protein sequence ID" value="HAE3479122.1"/>
    <property type="molecule type" value="Genomic_DNA"/>
</dbReference>
<dbReference type="EMBL" id="DAAWIJ010000025">
    <property type="protein sequence ID" value="HAF8019253.1"/>
    <property type="molecule type" value="Genomic_DNA"/>
</dbReference>
<dbReference type="EMBL" id="DAASBT010000088">
    <property type="protein sequence ID" value="HAE4869452.1"/>
    <property type="molecule type" value="Genomic_DNA"/>
</dbReference>
<evidence type="ECO:0000313" key="45">
    <source>
        <dbReference type="EMBL" id="HAF1356999.1"/>
    </source>
</evidence>
<evidence type="ECO:0008006" key="55">
    <source>
        <dbReference type="Google" id="ProtNLM"/>
    </source>
</evidence>
<evidence type="ECO:0000313" key="43">
    <source>
        <dbReference type="EMBL" id="HAF1331161.1"/>
    </source>
</evidence>
<evidence type="ECO:0000313" key="3">
    <source>
        <dbReference type="EMBL" id="HAB6738823.1"/>
    </source>
</evidence>
<evidence type="ECO:0000313" key="24">
    <source>
        <dbReference type="EMBL" id="HAE5279366.1"/>
    </source>
</evidence>
<dbReference type="EMBL" id="DAATQM010000034">
    <property type="protein sequence ID" value="HAE9620655.1"/>
    <property type="molecule type" value="Genomic_DNA"/>
</dbReference>
<evidence type="ECO:0000313" key="25">
    <source>
        <dbReference type="EMBL" id="HAE5362606.1"/>
    </source>
</evidence>
<dbReference type="EMBL" id="RSBV02000018">
    <property type="protein sequence ID" value="TWX00218.1"/>
    <property type="molecule type" value="Genomic_DNA"/>
</dbReference>
<dbReference type="EMBL" id="DAASFC010000046">
    <property type="protein sequence ID" value="HAE5259123.1"/>
    <property type="molecule type" value="Genomic_DNA"/>
</dbReference>
<dbReference type="EMBL" id="DAASHA010000056">
    <property type="protein sequence ID" value="HAE5492009.1"/>
    <property type="molecule type" value="Genomic_DNA"/>
</dbReference>
<evidence type="ECO:0000313" key="2">
    <source>
        <dbReference type="EMBL" id="HAB3515929.1"/>
    </source>
</evidence>
<dbReference type="EMBL" id="DAASGX010000048">
    <property type="protein sequence ID" value="HAE5477517.1"/>
    <property type="molecule type" value="Genomic_DNA"/>
</dbReference>
<dbReference type="EMBL" id="DAASGA010000042">
    <property type="protein sequence ID" value="HAE5368636.1"/>
    <property type="molecule type" value="Genomic_DNA"/>
</dbReference>
<dbReference type="EMBL" id="DAATQI010000029">
    <property type="protein sequence ID" value="HAE9597081.1"/>
    <property type="molecule type" value="Genomic_DNA"/>
</dbReference>
<dbReference type="EMBL" id="DAAGLD010000023">
    <property type="protein sequence ID" value="HAB3515929.1"/>
    <property type="molecule type" value="Genomic_DNA"/>
</dbReference>
<dbReference type="EMBL" id="DAARFJ010000040">
    <property type="protein sequence ID" value="HAE2205589.1"/>
    <property type="molecule type" value="Genomic_DNA"/>
</dbReference>
<dbReference type="EMBL" id="DAATQP010000046">
    <property type="protein sequence ID" value="HAE9635361.1"/>
    <property type="molecule type" value="Genomic_DNA"/>
</dbReference>
<dbReference type="EMBL" id="DAARTK010000041">
    <property type="protein sequence ID" value="HAE3867699.1"/>
    <property type="molecule type" value="Genomic_DNA"/>
</dbReference>
<evidence type="ECO:0000313" key="54">
    <source>
        <dbReference type="EMBL" id="TWX00218.1"/>
    </source>
</evidence>
<evidence type="ECO:0000313" key="39">
    <source>
        <dbReference type="EMBL" id="HAE9662011.1"/>
    </source>
</evidence>
<evidence type="ECO:0000313" key="41">
    <source>
        <dbReference type="EMBL" id="HAE9713882.1"/>
    </source>
</evidence>
<evidence type="ECO:0000313" key="11">
    <source>
        <dbReference type="EMBL" id="HAE3479122.1"/>
    </source>
</evidence>
<evidence type="ECO:0000313" key="23">
    <source>
        <dbReference type="EMBL" id="HAE5275948.1"/>
    </source>
</evidence>
<dbReference type="EMBL" id="DAATBH010000036">
    <property type="protein sequence ID" value="HAE7883935.1"/>
    <property type="molecule type" value="Genomic_DNA"/>
</dbReference>
<dbReference type="EMBL" id="DAASGE010000037">
    <property type="protein sequence ID" value="HAE5384344.1"/>
    <property type="molecule type" value="Genomic_DNA"/>
</dbReference>
<accession>A0A3R8SG81</accession>
<dbReference type="EMBL" id="DAASGF010000017">
    <property type="protein sequence ID" value="HAE5386730.1"/>
    <property type="molecule type" value="Genomic_DNA"/>
</dbReference>
<dbReference type="EMBL" id="DAARKS010000005">
    <property type="protein sequence ID" value="HAE2871140.1"/>
    <property type="molecule type" value="Genomic_DNA"/>
</dbReference>
<sequence length="217" mass="24078">MNPFRAHTQYVQAQDAARQGGSNASLTGYNQMLLQLTEHRRRLKTVQSNERKAQLKREFLPAYASWIAGLLDADASGQDDVAMYVMIWRIDAGDYTGALDIARHAIKHGWVLPQRFNRTCGTAVAEEFADAAMRAFSAGESFSAAILTQVLDIVEGQDMPDQSRARLHKAMGYALRDNDQAVAALNHLKRALQLDNSSGVKTEINKLESRLRQAMSA</sequence>
<evidence type="ECO:0000313" key="17">
    <source>
        <dbReference type="EMBL" id="HAE4456757.1"/>
    </source>
</evidence>
<evidence type="ECO:0000313" key="15">
    <source>
        <dbReference type="EMBL" id="HAE4217245.1"/>
    </source>
</evidence>
<evidence type="ECO:0000313" key="35">
    <source>
        <dbReference type="EMBL" id="HAE7883935.1"/>
    </source>
</evidence>
<evidence type="ECO:0000313" key="14">
    <source>
        <dbReference type="EMBL" id="HAE3922716.1"/>
    </source>
</evidence>
<evidence type="ECO:0000313" key="33">
    <source>
        <dbReference type="EMBL" id="HAE7170810.1"/>
    </source>
</evidence>
<evidence type="ECO:0000313" key="6">
    <source>
        <dbReference type="EMBL" id="HAE2747322.1"/>
    </source>
</evidence>
<dbReference type="EMBL" id="DAATQA010000041">
    <property type="protein sequence ID" value="HAE9713882.1"/>
    <property type="molecule type" value="Genomic_DNA"/>
</dbReference>
<evidence type="ECO:0000313" key="27">
    <source>
        <dbReference type="EMBL" id="HAE5384344.1"/>
    </source>
</evidence>
<evidence type="ECO:0000313" key="48">
    <source>
        <dbReference type="EMBL" id="HAF7672320.1"/>
    </source>
</evidence>
<dbReference type="EMBL" id="DAATQL010000034">
    <property type="protein sequence ID" value="HAE9662011.1"/>
    <property type="molecule type" value="Genomic_DNA"/>
</dbReference>
<evidence type="ECO:0000313" key="4">
    <source>
        <dbReference type="EMBL" id="HAB6756804.1"/>
    </source>
</evidence>
<dbReference type="Pfam" id="PF05944">
    <property type="entry name" value="Phage_term_smal"/>
    <property type="match status" value="1"/>
</dbReference>
<evidence type="ECO:0000313" key="28">
    <source>
        <dbReference type="EMBL" id="HAE5386730.1"/>
    </source>
</evidence>
<evidence type="ECO:0000313" key="52">
    <source>
        <dbReference type="EMBL" id="TWO67089.1"/>
    </source>
</evidence>
<evidence type="ECO:0000313" key="51">
    <source>
        <dbReference type="EMBL" id="HAF8019253.1"/>
    </source>
</evidence>
<dbReference type="EMBL" id="DAARTX010000028">
    <property type="protein sequence ID" value="HAE3922716.1"/>
    <property type="molecule type" value="Genomic_DNA"/>
</dbReference>
<dbReference type="EMBL" id="DAASVH010000002">
    <property type="protein sequence ID" value="HAE7170810.1"/>
    <property type="molecule type" value="Genomic_DNA"/>
</dbReference>
<dbReference type="EMBL" id="DAAUEI010000078">
    <property type="protein sequence ID" value="HAF1341943.1"/>
    <property type="molecule type" value="Genomic_DNA"/>
</dbReference>
<dbReference type="EMBL" id="DAATQE010000085">
    <property type="protein sequence ID" value="HAE9710789.1"/>
    <property type="molecule type" value="Genomic_DNA"/>
</dbReference>
<evidence type="ECO:0000313" key="30">
    <source>
        <dbReference type="EMBL" id="HAE5466992.1"/>
    </source>
</evidence>
<dbReference type="EMBL" id="RSBM03000001">
    <property type="protein sequence ID" value="TWO67089.1"/>
    <property type="molecule type" value="Genomic_DNA"/>
</dbReference>
<comment type="caution">
    <text evidence="9">The sequence shown here is derived from an EMBL/GenBank/DDBJ whole genome shotgun (WGS) entry which is preliminary data.</text>
</comment>
<evidence type="ECO:0000313" key="21">
    <source>
        <dbReference type="EMBL" id="HAE4892906.1"/>
    </source>
</evidence>
<evidence type="ECO:0000313" key="12">
    <source>
        <dbReference type="EMBL" id="HAE3723211.1"/>
    </source>
</evidence>
<evidence type="ECO:0000313" key="16">
    <source>
        <dbReference type="EMBL" id="HAE4450604.1"/>
    </source>
</evidence>
<evidence type="ECO:0000313" key="13">
    <source>
        <dbReference type="EMBL" id="HAE3867699.1"/>
    </source>
</evidence>
<reference evidence="9" key="2">
    <citation type="submission" date="2018-07" db="EMBL/GenBank/DDBJ databases">
        <authorList>
            <consortium name="NCBI Pathogen Detection Project"/>
        </authorList>
    </citation>
    <scope>NUCLEOTIDE SEQUENCE</scope>
    <source>
        <strain evidence="9">Salmonella enterica</strain>
    </source>
</reference>
<evidence type="ECO:0000313" key="8">
    <source>
        <dbReference type="EMBL" id="HAE3082855.1"/>
    </source>
</evidence>
<evidence type="ECO:0000313" key="10">
    <source>
        <dbReference type="EMBL" id="HAE3185697.1"/>
    </source>
</evidence>
<dbReference type="EMBL" id="DAATPX010000037">
    <property type="protein sequence ID" value="HAE9719898.1"/>
    <property type="molecule type" value="Genomic_DNA"/>
</dbReference>
<evidence type="ECO:0000313" key="46">
    <source>
        <dbReference type="EMBL" id="HAF7133291.1"/>
    </source>
</evidence>
<dbReference type="EMBL" id="DAASCA010000118">
    <property type="protein sequence ID" value="HAE4892906.1"/>
    <property type="molecule type" value="Genomic_DNA"/>
</dbReference>
<reference evidence="52" key="3">
    <citation type="journal article" date="2019" name="Appl. Environ. Microbiol.">
        <title>Clinically Unreported Salmonellosis Outbreak Detected via Comparative Genomic Analysis of Municipal Wastewater Salmonella Isolates.</title>
        <authorList>
            <person name="Diemert S."/>
            <person name="Yan T."/>
        </authorList>
    </citation>
    <scope>NUCLEOTIDE SEQUENCE</scope>
    <source>
        <strain evidence="53">HIY0033</strain>
        <strain evidence="52">HIY0081</strain>
    </source>
</reference>
<dbReference type="EMBL" id="RSBO03000001">
    <property type="protein sequence ID" value="TWW92124.1"/>
    <property type="molecule type" value="Genomic_DNA"/>
</dbReference>